<dbReference type="Proteomes" id="UP000006983">
    <property type="component" value="Unassembled WGS sequence"/>
</dbReference>
<keyword evidence="2" id="KW-1185">Reference proteome</keyword>
<sequence>MTLETIKQGLEKASDIYSAIDEAYQFVLDKKKDIETLTAENDERPDFKKGMQLKEAKTDLLLAESYLVTTARNKQIEIKRSLPTNEVSYYLHNSIQTDTELTKRKEVIQSLIAQLKDEIKSYNEIEDERKAHYIDEVRQTGFSEFVKKANTNPYWGMGLSDPTDYFMAEAGNKLYCPHQLDEIIK</sequence>
<accession>J7SIE9</accession>
<reference evidence="1 2" key="1">
    <citation type="journal article" date="2012" name="J. Bacteriol.">
        <title>Genome Sequence of the Lantibiotic Bacteriocin Producer Streptococcus salivarius Strain K12.</title>
        <authorList>
            <person name="Barretto C."/>
            <person name="Alvarez-Martin P."/>
            <person name="Foata F."/>
            <person name="Renault P."/>
            <person name="Berger B."/>
        </authorList>
    </citation>
    <scope>NUCLEOTIDE SEQUENCE [LARGE SCALE GENOMIC DNA]</scope>
    <source>
        <strain evidence="1 2">K12</strain>
    </source>
</reference>
<evidence type="ECO:0000313" key="2">
    <source>
        <dbReference type="Proteomes" id="UP000006983"/>
    </source>
</evidence>
<evidence type="ECO:0000313" key="1">
    <source>
        <dbReference type="EMBL" id="EJO16682.1"/>
    </source>
</evidence>
<gene>
    <name evidence="1" type="ORF">RSSL_01599</name>
</gene>
<name>J7SIE9_STRSL</name>
<dbReference type="RefSeq" id="WP_002890411.1">
    <property type="nucleotide sequence ID" value="NZ_ALIF01000001.1"/>
</dbReference>
<protein>
    <submittedName>
        <fullName evidence="1">Uncharacterized protein</fullName>
    </submittedName>
</protein>
<organism evidence="1 2">
    <name type="scientific">Streptococcus salivarius K12</name>
    <dbReference type="NCBI Taxonomy" id="1200793"/>
    <lineage>
        <taxon>Bacteria</taxon>
        <taxon>Bacillati</taxon>
        <taxon>Bacillota</taxon>
        <taxon>Bacilli</taxon>
        <taxon>Lactobacillales</taxon>
        <taxon>Streptococcaceae</taxon>
        <taxon>Streptococcus</taxon>
    </lineage>
</organism>
<comment type="caution">
    <text evidence="1">The sequence shown here is derived from an EMBL/GenBank/DDBJ whole genome shotgun (WGS) entry which is preliminary data.</text>
</comment>
<dbReference type="AlphaFoldDB" id="J7SIE9"/>
<dbReference type="PATRIC" id="fig|1200793.3.peg.573"/>
<dbReference type="EMBL" id="ALIF01000001">
    <property type="protein sequence ID" value="EJO16682.1"/>
    <property type="molecule type" value="Genomic_DNA"/>
</dbReference>
<proteinExistence type="predicted"/>